<dbReference type="EMBL" id="MU157925">
    <property type="protein sequence ID" value="KAF9523085.1"/>
    <property type="molecule type" value="Genomic_DNA"/>
</dbReference>
<keyword evidence="2" id="KW-1185">Reference proteome</keyword>
<dbReference type="Proteomes" id="UP000807306">
    <property type="component" value="Unassembled WGS sequence"/>
</dbReference>
<comment type="caution">
    <text evidence="1">The sequence shown here is derived from an EMBL/GenBank/DDBJ whole genome shotgun (WGS) entry which is preliminary data.</text>
</comment>
<sequence>MSKPRSFRKLMRSLQRIALYCKTSAKLPPPQILRSHQTLTGSPRALMRRLLSRIKSIYVKCRYIFKS</sequence>
<name>A0A9P6JJM3_9AGAR</name>
<dbReference type="AlphaFoldDB" id="A0A9P6JJM3"/>
<reference evidence="1" key="1">
    <citation type="submission" date="2020-11" db="EMBL/GenBank/DDBJ databases">
        <authorList>
            <consortium name="DOE Joint Genome Institute"/>
            <person name="Ahrendt S."/>
            <person name="Riley R."/>
            <person name="Andreopoulos W."/>
            <person name="Labutti K."/>
            <person name="Pangilinan J."/>
            <person name="Ruiz-Duenas F.J."/>
            <person name="Barrasa J.M."/>
            <person name="Sanchez-Garcia M."/>
            <person name="Camarero S."/>
            <person name="Miyauchi S."/>
            <person name="Serrano A."/>
            <person name="Linde D."/>
            <person name="Babiker R."/>
            <person name="Drula E."/>
            <person name="Ayuso-Fernandez I."/>
            <person name="Pacheco R."/>
            <person name="Padilla G."/>
            <person name="Ferreira P."/>
            <person name="Barriuso J."/>
            <person name="Kellner H."/>
            <person name="Castanera R."/>
            <person name="Alfaro M."/>
            <person name="Ramirez L."/>
            <person name="Pisabarro A.G."/>
            <person name="Kuo A."/>
            <person name="Tritt A."/>
            <person name="Lipzen A."/>
            <person name="He G."/>
            <person name="Yan M."/>
            <person name="Ng V."/>
            <person name="Cullen D."/>
            <person name="Martin F."/>
            <person name="Rosso M.-N."/>
            <person name="Henrissat B."/>
            <person name="Hibbett D."/>
            <person name="Martinez A.T."/>
            <person name="Grigoriev I.V."/>
        </authorList>
    </citation>
    <scope>NUCLEOTIDE SEQUENCE</scope>
    <source>
        <strain evidence="1">CBS 506.95</strain>
    </source>
</reference>
<organism evidence="1 2">
    <name type="scientific">Crepidotus variabilis</name>
    <dbReference type="NCBI Taxonomy" id="179855"/>
    <lineage>
        <taxon>Eukaryota</taxon>
        <taxon>Fungi</taxon>
        <taxon>Dikarya</taxon>
        <taxon>Basidiomycota</taxon>
        <taxon>Agaricomycotina</taxon>
        <taxon>Agaricomycetes</taxon>
        <taxon>Agaricomycetidae</taxon>
        <taxon>Agaricales</taxon>
        <taxon>Agaricineae</taxon>
        <taxon>Crepidotaceae</taxon>
        <taxon>Crepidotus</taxon>
    </lineage>
</organism>
<evidence type="ECO:0000313" key="2">
    <source>
        <dbReference type="Proteomes" id="UP000807306"/>
    </source>
</evidence>
<protein>
    <submittedName>
        <fullName evidence="1">Uncharacterized protein</fullName>
    </submittedName>
</protein>
<evidence type="ECO:0000313" key="1">
    <source>
        <dbReference type="EMBL" id="KAF9523085.1"/>
    </source>
</evidence>
<proteinExistence type="predicted"/>
<accession>A0A9P6JJM3</accession>
<gene>
    <name evidence="1" type="ORF">CPB83DRAFT_863429</name>
</gene>